<feature type="non-terminal residue" evidence="1">
    <location>
        <position position="1"/>
    </location>
</feature>
<dbReference type="EMBL" id="OY731406">
    <property type="protein sequence ID" value="CAJ1974708.1"/>
    <property type="molecule type" value="Genomic_DNA"/>
</dbReference>
<organism evidence="1 2">
    <name type="scientific">Sphenostylis stenocarpa</name>
    <dbReference type="NCBI Taxonomy" id="92480"/>
    <lineage>
        <taxon>Eukaryota</taxon>
        <taxon>Viridiplantae</taxon>
        <taxon>Streptophyta</taxon>
        <taxon>Embryophyta</taxon>
        <taxon>Tracheophyta</taxon>
        <taxon>Spermatophyta</taxon>
        <taxon>Magnoliopsida</taxon>
        <taxon>eudicotyledons</taxon>
        <taxon>Gunneridae</taxon>
        <taxon>Pentapetalae</taxon>
        <taxon>rosids</taxon>
        <taxon>fabids</taxon>
        <taxon>Fabales</taxon>
        <taxon>Fabaceae</taxon>
        <taxon>Papilionoideae</taxon>
        <taxon>50 kb inversion clade</taxon>
        <taxon>NPAAA clade</taxon>
        <taxon>indigoferoid/millettioid clade</taxon>
        <taxon>Phaseoleae</taxon>
        <taxon>Sphenostylis</taxon>
    </lineage>
</organism>
<accession>A0AA86VTN1</accession>
<name>A0AA86VTN1_9FABA</name>
<reference evidence="1" key="1">
    <citation type="submission" date="2023-10" db="EMBL/GenBank/DDBJ databases">
        <authorList>
            <person name="Domelevo Entfellner J.-B."/>
        </authorList>
    </citation>
    <scope>NUCLEOTIDE SEQUENCE</scope>
</reference>
<sequence>DLEADDYEPSSGFESFVLDLKMCFGVLRFRSCADDECRYPRARYFIEVPVTPLSSADASLEVKTFDRICFASD</sequence>
<evidence type="ECO:0000313" key="2">
    <source>
        <dbReference type="Proteomes" id="UP001189624"/>
    </source>
</evidence>
<dbReference type="Proteomes" id="UP001189624">
    <property type="component" value="Chromosome 9"/>
</dbReference>
<dbReference type="Gramene" id="rna-AYBTSS11_LOCUS26788">
    <property type="protein sequence ID" value="CAJ1974708.1"/>
    <property type="gene ID" value="gene-AYBTSS11_LOCUS26788"/>
</dbReference>
<protein>
    <submittedName>
        <fullName evidence="1">Uncharacterized protein</fullName>
    </submittedName>
</protein>
<dbReference type="AlphaFoldDB" id="A0AA86VTN1"/>
<keyword evidence="2" id="KW-1185">Reference proteome</keyword>
<proteinExistence type="predicted"/>
<evidence type="ECO:0000313" key="1">
    <source>
        <dbReference type="EMBL" id="CAJ1974708.1"/>
    </source>
</evidence>
<gene>
    <name evidence="1" type="ORF">AYBTSS11_LOCUS26788</name>
</gene>